<name>A0A3S8NEY8_9VIRU</name>
<organism evidence="1 2">
    <name type="scientific">Sulfolobales Beppu filamentous virus 2</name>
    <dbReference type="NCBI Taxonomy" id="2493123"/>
    <lineage>
        <taxon>Viruses</taxon>
        <taxon>Adnaviria</taxon>
        <taxon>Zilligvirae</taxon>
        <taxon>Taleaviricota</taxon>
        <taxon>Tokiviricetes</taxon>
        <taxon>Ligamenvirales</taxon>
        <taxon>Lipothrixviridae</taxon>
        <taxon>Alphalipothrixvirus</taxon>
        <taxon>Alphalipothrixvirus umijigokuense</taxon>
    </lineage>
</organism>
<dbReference type="EMBL" id="MK064563">
    <property type="protein sequence ID" value="AZI75808.1"/>
    <property type="molecule type" value="Genomic_DNA"/>
</dbReference>
<sequence length="78" mass="8797">MLYKGGLKFGSLDVDCNPCIVKGEYFMKDNVLIVSKGIVVFKDIHDIVIVTNDKVLRVPITAIDYMIQSKKEFSVVML</sequence>
<dbReference type="Proteomes" id="UP000277749">
    <property type="component" value="Segment"/>
</dbReference>
<accession>A0A3S8NEY8</accession>
<evidence type="ECO:0000313" key="2">
    <source>
        <dbReference type="Proteomes" id="UP000277749"/>
    </source>
</evidence>
<protein>
    <submittedName>
        <fullName evidence="1">Putative viral structural protein</fullName>
    </submittedName>
</protein>
<proteinExistence type="predicted"/>
<evidence type="ECO:0000313" key="1">
    <source>
        <dbReference type="EMBL" id="AZI75808.1"/>
    </source>
</evidence>
<gene>
    <name evidence="1" type="ORF">SBFV2_gp41</name>
</gene>
<reference evidence="1 2" key="1">
    <citation type="journal article" date="2018" name="Environ. Microbiol.">
        <title>New archaeal viruses discovered by metagenomic analysis of viral communities in enrichment cultures.</title>
        <authorList>
            <person name="Liu Y."/>
            <person name="Brandt D."/>
            <person name="Ishino S."/>
            <person name="Ishino Y."/>
            <person name="Koonin E.V."/>
            <person name="Kalinowski J."/>
            <person name="Krupovic M."/>
            <person name="Prangishvili D."/>
        </authorList>
    </citation>
    <scope>NUCLEOTIDE SEQUENCE [LARGE SCALE GENOMIC DNA]</scope>
</reference>
<keyword evidence="2" id="KW-1185">Reference proteome</keyword>